<evidence type="ECO:0000256" key="2">
    <source>
        <dbReference type="ARBA" id="ARBA00022553"/>
    </source>
</evidence>
<evidence type="ECO:0000313" key="5">
    <source>
        <dbReference type="Proteomes" id="UP001337655"/>
    </source>
</evidence>
<dbReference type="PANTHER" id="PTHR43439:SF2">
    <property type="entry name" value="ENZYME, PUTATIVE (JCVI)-RELATED"/>
    <property type="match status" value="1"/>
</dbReference>
<dbReference type="RefSeq" id="XP_064661925.1">
    <property type="nucleotide sequence ID" value="XM_064800586.1"/>
</dbReference>
<dbReference type="Gene3D" id="3.40.50.720">
    <property type="entry name" value="NAD(P)-binding Rossmann-like Domain"/>
    <property type="match status" value="2"/>
</dbReference>
<gene>
    <name evidence="4" type="ORF">LTR77_003329</name>
</gene>
<evidence type="ECO:0008006" key="6">
    <source>
        <dbReference type="Google" id="ProtNLM"/>
    </source>
</evidence>
<keyword evidence="2" id="KW-0597">Phosphoprotein</keyword>
<evidence type="ECO:0000256" key="1">
    <source>
        <dbReference type="ARBA" id="ARBA00022450"/>
    </source>
</evidence>
<feature type="coiled-coil region" evidence="3">
    <location>
        <begin position="80"/>
        <end position="107"/>
    </location>
</feature>
<comment type="caution">
    <text evidence="4">The sequence shown here is derived from an EMBL/GenBank/DDBJ whole genome shotgun (WGS) entry which is preliminary data.</text>
</comment>
<dbReference type="AlphaFoldDB" id="A0AAV9PK79"/>
<keyword evidence="1" id="KW-0596">Phosphopantetheine</keyword>
<dbReference type="EMBL" id="JAVRRT010000004">
    <property type="protein sequence ID" value="KAK5173207.1"/>
    <property type="molecule type" value="Genomic_DNA"/>
</dbReference>
<accession>A0AAV9PK79</accession>
<sequence>MNFFNGGQIEVDENVFGRGMDSLQAMKLLRFVTASLREVGKEQGCKLTPRAIYQRPTASAMAKMLMQGEGVGGEEGDDSLGQMQRLLNDYTRRIDRMEKQVDKKSSSRNVGVLTGSTGSLSSYFLDALIRSSAVDKVVCLNGSGGDSQKQLKTMQSRGLCQDFSRVEFLGVMDCMDWIPVDVQGEVLVEAVVPSHLPSHKDEGRSCNVLHFVNPRKSYCEDVVGSLIEKSGMKVVPCAEWLRELVKAAEREDVERVPAVKLIGFFQEI</sequence>
<proteinExistence type="predicted"/>
<organism evidence="4 5">
    <name type="scientific">Saxophila tyrrhenica</name>
    <dbReference type="NCBI Taxonomy" id="1690608"/>
    <lineage>
        <taxon>Eukaryota</taxon>
        <taxon>Fungi</taxon>
        <taxon>Dikarya</taxon>
        <taxon>Ascomycota</taxon>
        <taxon>Pezizomycotina</taxon>
        <taxon>Dothideomycetes</taxon>
        <taxon>Dothideomycetidae</taxon>
        <taxon>Mycosphaerellales</taxon>
        <taxon>Extremaceae</taxon>
        <taxon>Saxophila</taxon>
    </lineage>
</organism>
<dbReference type="Proteomes" id="UP001337655">
    <property type="component" value="Unassembled WGS sequence"/>
</dbReference>
<keyword evidence="5" id="KW-1185">Reference proteome</keyword>
<keyword evidence="3" id="KW-0175">Coiled coil</keyword>
<dbReference type="Gene3D" id="1.10.1200.10">
    <property type="entry name" value="ACP-like"/>
    <property type="match status" value="1"/>
</dbReference>
<name>A0AAV9PK79_9PEZI</name>
<dbReference type="InterPro" id="IPR051414">
    <property type="entry name" value="Adenylate-forming_Reductase"/>
</dbReference>
<dbReference type="SUPFAM" id="SSF47336">
    <property type="entry name" value="ACP-like"/>
    <property type="match status" value="1"/>
</dbReference>
<dbReference type="PANTHER" id="PTHR43439">
    <property type="entry name" value="PHENYLACETATE-COENZYME A LIGASE"/>
    <property type="match status" value="1"/>
</dbReference>
<evidence type="ECO:0000256" key="3">
    <source>
        <dbReference type="SAM" id="Coils"/>
    </source>
</evidence>
<dbReference type="InterPro" id="IPR036736">
    <property type="entry name" value="ACP-like_sf"/>
</dbReference>
<protein>
    <recommendedName>
        <fullName evidence="6">Carrier domain-containing protein</fullName>
    </recommendedName>
</protein>
<dbReference type="GeneID" id="89924676"/>
<evidence type="ECO:0000313" key="4">
    <source>
        <dbReference type="EMBL" id="KAK5173207.1"/>
    </source>
</evidence>
<reference evidence="4 5" key="1">
    <citation type="submission" date="2023-08" db="EMBL/GenBank/DDBJ databases">
        <title>Black Yeasts Isolated from many extreme environments.</title>
        <authorList>
            <person name="Coleine C."/>
            <person name="Stajich J.E."/>
            <person name="Selbmann L."/>
        </authorList>
    </citation>
    <scope>NUCLEOTIDE SEQUENCE [LARGE SCALE GENOMIC DNA]</scope>
    <source>
        <strain evidence="4 5">CCFEE 5935</strain>
    </source>
</reference>